<dbReference type="InterPro" id="IPR050097">
    <property type="entry name" value="Ferredoxin-NADP_redctase_2"/>
</dbReference>
<dbReference type="AlphaFoldDB" id="A0A327RAI3"/>
<dbReference type="SUPFAM" id="SSF54862">
    <property type="entry name" value="4Fe-4S ferredoxins"/>
    <property type="match status" value="1"/>
</dbReference>
<dbReference type="PRINTS" id="PR00368">
    <property type="entry name" value="FADPNR"/>
</dbReference>
<dbReference type="Gene3D" id="3.50.50.60">
    <property type="entry name" value="FAD/NAD(P)-binding domain"/>
    <property type="match status" value="2"/>
</dbReference>
<name>A0A327RAI3_9FLAO</name>
<dbReference type="Proteomes" id="UP000249696">
    <property type="component" value="Unassembled WGS sequence"/>
</dbReference>
<evidence type="ECO:0000313" key="5">
    <source>
        <dbReference type="EMBL" id="RAJ13966.1"/>
    </source>
</evidence>
<gene>
    <name evidence="5" type="ORF">LV92_01082</name>
</gene>
<dbReference type="Pfam" id="PF13738">
    <property type="entry name" value="Pyr_redox_3"/>
    <property type="match status" value="1"/>
</dbReference>
<feature type="domain" description="4Fe-4S ferredoxin-type" evidence="4">
    <location>
        <begin position="86"/>
        <end position="115"/>
    </location>
</feature>
<dbReference type="Gene3D" id="3.30.70.20">
    <property type="match status" value="1"/>
</dbReference>
<feature type="domain" description="4Fe-4S ferredoxin-type" evidence="4">
    <location>
        <begin position="55"/>
        <end position="85"/>
    </location>
</feature>
<dbReference type="PANTHER" id="PTHR48105">
    <property type="entry name" value="THIOREDOXIN REDUCTASE 1-RELATED-RELATED"/>
    <property type="match status" value="1"/>
</dbReference>
<proteinExistence type="predicted"/>
<keyword evidence="2" id="KW-0560">Oxidoreductase</keyword>
<dbReference type="OrthoDB" id="9806179at2"/>
<dbReference type="SUPFAM" id="SSF51905">
    <property type="entry name" value="FAD/NAD(P)-binding domain"/>
    <property type="match status" value="1"/>
</dbReference>
<keyword evidence="3" id="KW-0472">Membrane</keyword>
<dbReference type="InterPro" id="IPR017896">
    <property type="entry name" value="4Fe4S_Fe-S-bd"/>
</dbReference>
<keyword evidence="3" id="KW-1133">Transmembrane helix</keyword>
<dbReference type="RefSeq" id="WP_111622621.1">
    <property type="nucleotide sequence ID" value="NZ_QLLN01000002.1"/>
</dbReference>
<feature type="transmembrane region" description="Helical" evidence="3">
    <location>
        <begin position="6"/>
        <end position="27"/>
    </location>
</feature>
<comment type="caution">
    <text evidence="5">The sequence shown here is derived from an EMBL/GenBank/DDBJ whole genome shotgun (WGS) entry which is preliminary data.</text>
</comment>
<evidence type="ECO:0000256" key="3">
    <source>
        <dbReference type="SAM" id="Phobius"/>
    </source>
</evidence>
<dbReference type="Pfam" id="PF13237">
    <property type="entry name" value="Fer4_10"/>
    <property type="match status" value="1"/>
</dbReference>
<evidence type="ECO:0000256" key="2">
    <source>
        <dbReference type="ARBA" id="ARBA00023002"/>
    </source>
</evidence>
<dbReference type="GO" id="GO:0016491">
    <property type="term" value="F:oxidoreductase activity"/>
    <property type="evidence" value="ECO:0007669"/>
    <property type="project" value="UniProtKB-KW"/>
</dbReference>
<reference evidence="5 6" key="1">
    <citation type="submission" date="2018-06" db="EMBL/GenBank/DDBJ databases">
        <title>Genomic Encyclopedia of Archaeal and Bacterial Type Strains, Phase II (KMG-II): from individual species to whole genera.</title>
        <authorList>
            <person name="Goeker M."/>
        </authorList>
    </citation>
    <scope>NUCLEOTIDE SEQUENCE [LARGE SCALE GENOMIC DNA]</scope>
    <source>
        <strain evidence="5 6">DSM 23522</strain>
    </source>
</reference>
<organism evidence="5 6">
    <name type="scientific">Arenibacter echinorum</name>
    <dbReference type="NCBI Taxonomy" id="440515"/>
    <lineage>
        <taxon>Bacteria</taxon>
        <taxon>Pseudomonadati</taxon>
        <taxon>Bacteroidota</taxon>
        <taxon>Flavobacteriia</taxon>
        <taxon>Flavobacteriales</taxon>
        <taxon>Flavobacteriaceae</taxon>
        <taxon>Arenibacter</taxon>
    </lineage>
</organism>
<keyword evidence="6" id="KW-1185">Reference proteome</keyword>
<sequence>MDEVLLEQLLVYGTVFLLCTIIIFFYLRKKKVKSAKTEVKVQVAKEEGLYEPISLYPHIDLGTCIGSGACITACPEKDILGIVDGIATVINTSNCIGHGACFHACPVEAISLRIGTESRGVELPHVNEDYETNIKGMYIAGELGGMGLIKNSVEQGQQAMENIAKNKKPSKENVLDVVIIGAGPAGISATLAAKEHKLSSVTLEQDTLGGTVYTFPRSKIVMTAPMDLPLYGKAKLYNTSKDELLQLWKKVISEHDLNIIENIKVESIVPIDDEVFKIMTNTGDEYLCNQVLLSIGRRGTPRKLGVPGEDSQKVAYRLLEPEQISGKKIIVVGGGDSAIESALLLKDDNEVILSYRKDKFSRLKPKNKEKIEQSMSDKSIRVEFNSNLVSIADNTVLMKMEDEDIEIEIENDLVYIFAGGELPTSFLQNAGVEISKRFGHVMKKHK</sequence>
<accession>A0A327RAI3</accession>
<dbReference type="PRINTS" id="PR00469">
    <property type="entry name" value="PNDRDTASEII"/>
</dbReference>
<dbReference type="InterPro" id="IPR036188">
    <property type="entry name" value="FAD/NAD-bd_sf"/>
</dbReference>
<keyword evidence="3" id="KW-0812">Transmembrane</keyword>
<evidence type="ECO:0000259" key="4">
    <source>
        <dbReference type="PROSITE" id="PS51379"/>
    </source>
</evidence>
<dbReference type="EMBL" id="QLLN01000002">
    <property type="protein sequence ID" value="RAJ13966.1"/>
    <property type="molecule type" value="Genomic_DNA"/>
</dbReference>
<keyword evidence="1" id="KW-0285">Flavoprotein</keyword>
<dbReference type="PROSITE" id="PS51379">
    <property type="entry name" value="4FE4S_FER_2"/>
    <property type="match status" value="2"/>
</dbReference>
<evidence type="ECO:0000256" key="1">
    <source>
        <dbReference type="ARBA" id="ARBA00022630"/>
    </source>
</evidence>
<protein>
    <submittedName>
        <fullName evidence="5">Thioredoxin reductase</fullName>
    </submittedName>
</protein>
<evidence type="ECO:0000313" key="6">
    <source>
        <dbReference type="Proteomes" id="UP000249696"/>
    </source>
</evidence>